<dbReference type="PANTHER" id="PTHR43515:SF1">
    <property type="entry name" value="THREONINE SYNTHASE-LIKE 1"/>
    <property type="match status" value="1"/>
</dbReference>
<dbReference type="NCBIfam" id="TIGR00260">
    <property type="entry name" value="thrC"/>
    <property type="match status" value="1"/>
</dbReference>
<dbReference type="Proteomes" id="UP000824242">
    <property type="component" value="Unassembled WGS sequence"/>
</dbReference>
<dbReference type="EMBL" id="DVGZ01000021">
    <property type="protein sequence ID" value="HIR46412.1"/>
    <property type="molecule type" value="Genomic_DNA"/>
</dbReference>
<evidence type="ECO:0000256" key="4">
    <source>
        <dbReference type="ARBA" id="ARBA00005517"/>
    </source>
</evidence>
<keyword evidence="15" id="KW-0456">Lyase</keyword>
<keyword evidence="7" id="KW-0028">Amino-acid biosynthesis</keyword>
<comment type="pathway">
    <text evidence="3">Amino-acid biosynthesis; L-threonine biosynthesis; L-threonine from L-aspartate: step 5/5.</text>
</comment>
<comment type="function">
    <text evidence="2">Catalyzes the gamma-elimination of phosphate from L-phosphohomoserine and the beta-addition of water to produce L-threonine.</text>
</comment>
<protein>
    <recommendedName>
        <fullName evidence="6 11">Threonine synthase</fullName>
        <ecNumber evidence="5 11">4.2.3.1</ecNumber>
    </recommendedName>
</protein>
<proteinExistence type="inferred from homology"/>
<dbReference type="GO" id="GO:0009088">
    <property type="term" value="P:threonine biosynthetic process"/>
    <property type="evidence" value="ECO:0007669"/>
    <property type="project" value="UniProtKB-UniRule"/>
</dbReference>
<dbReference type="InterPro" id="IPR037158">
    <property type="entry name" value="Thr_synth_N_sf"/>
</dbReference>
<comment type="catalytic activity">
    <reaction evidence="10">
        <text>O-phospho-L-homoserine + H2O = L-threonine + phosphate</text>
        <dbReference type="Rhea" id="RHEA:10840"/>
        <dbReference type="ChEBI" id="CHEBI:15377"/>
        <dbReference type="ChEBI" id="CHEBI:43474"/>
        <dbReference type="ChEBI" id="CHEBI:57590"/>
        <dbReference type="ChEBI" id="CHEBI:57926"/>
        <dbReference type="EC" id="4.2.3.1"/>
    </reaction>
</comment>
<reference evidence="15" key="2">
    <citation type="journal article" date="2021" name="PeerJ">
        <title>Extensive microbial diversity within the chicken gut microbiome revealed by metagenomics and culture.</title>
        <authorList>
            <person name="Gilroy R."/>
            <person name="Ravi A."/>
            <person name="Getino M."/>
            <person name="Pursley I."/>
            <person name="Horton D.L."/>
            <person name="Alikhan N.F."/>
            <person name="Baker D."/>
            <person name="Gharbi K."/>
            <person name="Hall N."/>
            <person name="Watson M."/>
            <person name="Adriaenssens E.M."/>
            <person name="Foster-Nyarko E."/>
            <person name="Jarju S."/>
            <person name="Secka A."/>
            <person name="Antonio M."/>
            <person name="Oren A."/>
            <person name="Chaudhuri R.R."/>
            <person name="La Ragione R."/>
            <person name="Hildebrand F."/>
            <person name="Pallen M.J."/>
        </authorList>
    </citation>
    <scope>NUCLEOTIDE SEQUENCE</scope>
    <source>
        <strain evidence="15">ChiSxjej1B13-7958</strain>
    </source>
</reference>
<evidence type="ECO:0000256" key="8">
    <source>
        <dbReference type="ARBA" id="ARBA00022697"/>
    </source>
</evidence>
<dbReference type="SUPFAM" id="SSF53686">
    <property type="entry name" value="Tryptophan synthase beta subunit-like PLP-dependent enzymes"/>
    <property type="match status" value="1"/>
</dbReference>
<dbReference type="GO" id="GO:0004795">
    <property type="term" value="F:threonine synthase activity"/>
    <property type="evidence" value="ECO:0007669"/>
    <property type="project" value="UniProtKB-UniRule"/>
</dbReference>
<feature type="domain" description="Tryptophan synthase beta chain-like PALP" evidence="13">
    <location>
        <begin position="96"/>
        <end position="418"/>
    </location>
</feature>
<evidence type="ECO:0000256" key="7">
    <source>
        <dbReference type="ARBA" id="ARBA00022605"/>
    </source>
</evidence>
<comment type="caution">
    <text evidence="15">The sequence shown here is derived from an EMBL/GenBank/DDBJ whole genome shotgun (WGS) entry which is preliminary data.</text>
</comment>
<dbReference type="Gene3D" id="3.90.1380.10">
    <property type="entry name" value="Threonine synthase, N-terminal domain"/>
    <property type="match status" value="1"/>
</dbReference>
<dbReference type="InterPro" id="IPR000634">
    <property type="entry name" value="Ser/Thr_deHydtase_PyrdxlP-BS"/>
</dbReference>
<feature type="modified residue" description="N6-(pyridoxal phosphate)lysine" evidence="12">
    <location>
        <position position="116"/>
    </location>
</feature>
<dbReference type="PANTHER" id="PTHR43515">
    <property type="entry name" value="THREONINE SYNTHASE-LIKE 1"/>
    <property type="match status" value="1"/>
</dbReference>
<evidence type="ECO:0000256" key="1">
    <source>
        <dbReference type="ARBA" id="ARBA00001933"/>
    </source>
</evidence>
<dbReference type="GO" id="GO:0030170">
    <property type="term" value="F:pyridoxal phosphate binding"/>
    <property type="evidence" value="ECO:0007669"/>
    <property type="project" value="InterPro"/>
</dbReference>
<dbReference type="InterPro" id="IPR004450">
    <property type="entry name" value="Thr_synthase-like"/>
</dbReference>
<evidence type="ECO:0000259" key="13">
    <source>
        <dbReference type="Pfam" id="PF00291"/>
    </source>
</evidence>
<comment type="cofactor">
    <cofactor evidence="1 12">
        <name>pyridoxal 5'-phosphate</name>
        <dbReference type="ChEBI" id="CHEBI:597326"/>
    </cofactor>
</comment>
<dbReference type="AlphaFoldDB" id="A0A9D1DDR6"/>
<comment type="similarity">
    <text evidence="4">Belongs to the threonine synthase family.</text>
</comment>
<feature type="domain" description="Threonine synthase N-terminal" evidence="14">
    <location>
        <begin position="2"/>
        <end position="79"/>
    </location>
</feature>
<dbReference type="Gene3D" id="3.40.50.1100">
    <property type="match status" value="2"/>
</dbReference>
<gene>
    <name evidence="15" type="ORF">IAB89_01950</name>
</gene>
<evidence type="ECO:0000256" key="12">
    <source>
        <dbReference type="PIRSR" id="PIRSR604450-51"/>
    </source>
</evidence>
<evidence type="ECO:0000259" key="14">
    <source>
        <dbReference type="Pfam" id="PF14821"/>
    </source>
</evidence>
<evidence type="ECO:0000256" key="11">
    <source>
        <dbReference type="NCBIfam" id="TIGR00260"/>
    </source>
</evidence>
<dbReference type="EC" id="4.2.3.1" evidence="5 11"/>
<dbReference type="InterPro" id="IPR029144">
    <property type="entry name" value="Thr_synth_N"/>
</dbReference>
<reference evidence="15" key="1">
    <citation type="submission" date="2020-10" db="EMBL/GenBank/DDBJ databases">
        <authorList>
            <person name="Gilroy R."/>
        </authorList>
    </citation>
    <scope>NUCLEOTIDE SEQUENCE</scope>
    <source>
        <strain evidence="15">ChiSxjej1B13-7958</strain>
    </source>
</reference>
<accession>A0A9D1DDR6</accession>
<keyword evidence="9 12" id="KW-0663">Pyridoxal phosphate</keyword>
<dbReference type="Pfam" id="PF14821">
    <property type="entry name" value="Thr_synth_N"/>
    <property type="match status" value="1"/>
</dbReference>
<evidence type="ECO:0000313" key="15">
    <source>
        <dbReference type="EMBL" id="HIR46412.1"/>
    </source>
</evidence>
<keyword evidence="8" id="KW-0791">Threonine biosynthesis</keyword>
<evidence type="ECO:0000256" key="10">
    <source>
        <dbReference type="ARBA" id="ARBA00049144"/>
    </source>
</evidence>
<dbReference type="GO" id="GO:0005737">
    <property type="term" value="C:cytoplasm"/>
    <property type="evidence" value="ECO:0007669"/>
    <property type="project" value="TreeGrafter"/>
</dbReference>
<evidence type="ECO:0000256" key="5">
    <source>
        <dbReference type="ARBA" id="ARBA00013028"/>
    </source>
</evidence>
<organism evidence="15 16">
    <name type="scientific">Candidatus Caccousia avicola</name>
    <dbReference type="NCBI Taxonomy" id="2840721"/>
    <lineage>
        <taxon>Bacteria</taxon>
        <taxon>Bacillati</taxon>
        <taxon>Bacillota</taxon>
        <taxon>Clostridia</taxon>
        <taxon>Eubacteriales</taxon>
        <taxon>Oscillospiraceae</taxon>
        <taxon>Oscillospiraceae incertae sedis</taxon>
        <taxon>Candidatus Caccousia</taxon>
    </lineage>
</organism>
<dbReference type="InterPro" id="IPR001926">
    <property type="entry name" value="TrpB-like_PALP"/>
</dbReference>
<dbReference type="Pfam" id="PF00291">
    <property type="entry name" value="PALP"/>
    <property type="match status" value="1"/>
</dbReference>
<evidence type="ECO:0000256" key="3">
    <source>
        <dbReference type="ARBA" id="ARBA00004979"/>
    </source>
</evidence>
<name>A0A9D1DDR6_9FIRM</name>
<evidence type="ECO:0000256" key="9">
    <source>
        <dbReference type="ARBA" id="ARBA00022898"/>
    </source>
</evidence>
<evidence type="ECO:0000313" key="16">
    <source>
        <dbReference type="Proteomes" id="UP000824242"/>
    </source>
</evidence>
<dbReference type="PROSITE" id="PS00165">
    <property type="entry name" value="DEHYDRATASE_SER_THR"/>
    <property type="match status" value="1"/>
</dbReference>
<evidence type="ECO:0000256" key="2">
    <source>
        <dbReference type="ARBA" id="ARBA00003648"/>
    </source>
</evidence>
<dbReference type="CDD" id="cd01560">
    <property type="entry name" value="Thr-synth_2"/>
    <property type="match status" value="1"/>
</dbReference>
<sequence length="501" mass="55082">MKYCCTRNSSERVTAAQAIAQGISADGGLFVPESLPVYTYDDLTALSLSSYTERAAKILSDFLPEFTAEELLECAQAAYASEKFSGDSPAPLTLQQNGNRNMYVLELWHGPTCAFKDMALQMLPHLLTRSLQKTGDNRTAVILVATSGDTGKAALEGFRDVPGTKILVFYPENGVSEMQKRQMQVQEGQNVSVCAIQGNFDDAQTGVKRIFTDPAVKAELQKRGMMFSSANSINWGRLLPQIVYYFSAYCDLMRTGEMDHPGEKINIVVPTGNFGNILAAFYAKQMGLPVNRLICASNENNVLTDFLRTGVYDRNRPFHTTISPSMDILVSSNLERLLFHLTDGDSARVAGWMKSLNDTGRYEVDAETLAKLRDLFWAGYCDDAATKNTIREMFQVENYLCDPHTAVAVHVYQQYTETTGDLSTPTVVVSTASPYKFAPSVLEAVSGQVSACDDFARVEELSALTGAPVPQPILSLRGKPVRFTQSCAKEQMAQTVLSLLV</sequence>
<evidence type="ECO:0000256" key="6">
    <source>
        <dbReference type="ARBA" id="ARBA00018679"/>
    </source>
</evidence>
<dbReference type="InterPro" id="IPR036052">
    <property type="entry name" value="TrpB-like_PALP_sf"/>
</dbReference>